<proteinExistence type="inferred from homology"/>
<dbReference type="GO" id="GO:0016765">
    <property type="term" value="F:transferase activity, transferring alkyl or aryl (other than methyl) groups"/>
    <property type="evidence" value="ECO:0007669"/>
    <property type="project" value="InterPro"/>
</dbReference>
<evidence type="ECO:0000313" key="5">
    <source>
        <dbReference type="Proteomes" id="UP000664203"/>
    </source>
</evidence>
<feature type="binding site" evidence="3">
    <location>
        <position position="163"/>
    </location>
    <ligand>
        <name>dimethylallyl diphosphate</name>
        <dbReference type="ChEBI" id="CHEBI:57623"/>
    </ligand>
</feature>
<feature type="binding site" evidence="3">
    <location>
        <position position="403"/>
    </location>
    <ligand>
        <name>dimethylallyl diphosphate</name>
        <dbReference type="ChEBI" id="CHEBI:57623"/>
    </ligand>
</feature>
<keyword evidence="2" id="KW-0808">Transferase</keyword>
<feature type="binding site" evidence="3">
    <location>
        <position position="318"/>
    </location>
    <ligand>
        <name>dimethylallyl diphosphate</name>
        <dbReference type="ChEBI" id="CHEBI:57623"/>
    </ligand>
</feature>
<dbReference type="AlphaFoldDB" id="A0A8H3ITZ6"/>
<comment type="caution">
    <text evidence="4">The sequence shown here is derived from an EMBL/GenBank/DDBJ whole genome shotgun (WGS) entry which is preliminary data.</text>
</comment>
<dbReference type="InterPro" id="IPR017795">
    <property type="entry name" value="ABBA_NscD-like"/>
</dbReference>
<dbReference type="Proteomes" id="UP000664203">
    <property type="component" value="Unassembled WGS sequence"/>
</dbReference>
<feature type="binding site" evidence="3">
    <location>
        <position position="322"/>
    </location>
    <ligand>
        <name>dimethylallyl diphosphate</name>
        <dbReference type="ChEBI" id="CHEBI:57623"/>
    </ligand>
</feature>
<accession>A0A8H3ITZ6</accession>
<sequence length="443" mass="50283">MLIKTIHAPSCKGYPPSVFEKPWSNKDYHLLTNQATTLSSYLTQSRDKILSLCESSEVDGLRGSENFLWRVMGEYLEHEEKDAQFWWTTTGSLLAILLHQARYQIAAQCEILLFYFLVLVPELGPRPDCSGRFSQWKSFMTDEGMPIELSWEWGLGNDSPIVRLSIEPIGLNAGTPQNTLNEFATNHIVDNVQRIFPATDLRLFHHFSKELLTYNLGHGINDTALATAGHHSRSFIAFDFGKTSTMLKAYFFPIFKAKETGQSTLSLISHAIARLAKLEELRFPSYEFLSDYLQTSPEGSGLEVEMLSIDCVSPGSSRMKLYVRSRSTSFESVRTNMTLDGKLKQRDLDKGIVELEKLWKLVLVPARHANADEELPHKAHRTAGILYYYDFRSGQLVPTPRLYIPVRHYGQNDTAIVEGLAKYLKIRGQDETTGRYLKALQTA</sequence>
<comment type="similarity">
    <text evidence="1">Belongs to the tryptophan dimethylallyltransferase family.</text>
</comment>
<dbReference type="InterPro" id="IPR012148">
    <property type="entry name" value="ABBA_DMATS-like"/>
</dbReference>
<dbReference type="InterPro" id="IPR033964">
    <property type="entry name" value="ABBA"/>
</dbReference>
<evidence type="ECO:0000256" key="1">
    <source>
        <dbReference type="ARBA" id="ARBA00010209"/>
    </source>
</evidence>
<dbReference type="OrthoDB" id="3354387at2759"/>
<reference evidence="4" key="1">
    <citation type="submission" date="2021-03" db="EMBL/GenBank/DDBJ databases">
        <authorList>
            <person name="Tagirdzhanova G."/>
        </authorList>
    </citation>
    <scope>NUCLEOTIDE SEQUENCE</scope>
</reference>
<gene>
    <name evidence="4" type="ORF">ALECFALPRED_005603</name>
</gene>
<feature type="binding site" evidence="3">
    <location>
        <position position="248"/>
    </location>
    <ligand>
        <name>dimethylallyl diphosphate</name>
        <dbReference type="ChEBI" id="CHEBI:57623"/>
    </ligand>
</feature>
<feature type="binding site" evidence="3">
    <location>
        <position position="320"/>
    </location>
    <ligand>
        <name>dimethylallyl diphosphate</name>
        <dbReference type="ChEBI" id="CHEBI:57623"/>
    </ligand>
</feature>
<dbReference type="GO" id="GO:0009820">
    <property type="term" value="P:alkaloid metabolic process"/>
    <property type="evidence" value="ECO:0007669"/>
    <property type="project" value="InterPro"/>
</dbReference>
<protein>
    <submittedName>
        <fullName evidence="4">Uncharacterized protein</fullName>
    </submittedName>
</protein>
<keyword evidence="5" id="KW-1185">Reference proteome</keyword>
<dbReference type="PANTHER" id="PTHR40627:SF4">
    <property type="entry name" value="PRENYLTRANSFERASE ASQH1-RELATED"/>
    <property type="match status" value="1"/>
</dbReference>
<dbReference type="CDD" id="cd13929">
    <property type="entry name" value="PT-DMATS_CymD"/>
    <property type="match status" value="1"/>
</dbReference>
<dbReference type="SFLD" id="SFLDS00036">
    <property type="entry name" value="Aromatic_Prenyltransferase"/>
    <property type="match status" value="1"/>
</dbReference>
<dbReference type="NCBIfam" id="TIGR03429">
    <property type="entry name" value="arom_pren_DMATS"/>
    <property type="match status" value="1"/>
</dbReference>
<dbReference type="EMBL" id="CAJPDR010000355">
    <property type="protein sequence ID" value="CAF9933475.1"/>
    <property type="molecule type" value="Genomic_DNA"/>
</dbReference>
<organism evidence="4 5">
    <name type="scientific">Alectoria fallacina</name>
    <dbReference type="NCBI Taxonomy" id="1903189"/>
    <lineage>
        <taxon>Eukaryota</taxon>
        <taxon>Fungi</taxon>
        <taxon>Dikarya</taxon>
        <taxon>Ascomycota</taxon>
        <taxon>Pezizomycotina</taxon>
        <taxon>Lecanoromycetes</taxon>
        <taxon>OSLEUM clade</taxon>
        <taxon>Lecanoromycetidae</taxon>
        <taxon>Lecanorales</taxon>
        <taxon>Lecanorineae</taxon>
        <taxon>Parmeliaceae</taxon>
        <taxon>Alectoria</taxon>
    </lineage>
</organism>
<feature type="binding site" evidence="3">
    <location>
        <position position="250"/>
    </location>
    <ligand>
        <name>dimethylallyl diphosphate</name>
        <dbReference type="ChEBI" id="CHEBI:57623"/>
    </ligand>
</feature>
<dbReference type="PIRSF" id="PIRSF000509">
    <property type="entry name" value="Trp_DMAT"/>
    <property type="match status" value="1"/>
</dbReference>
<dbReference type="Pfam" id="PF11991">
    <property type="entry name" value="Trp_DMAT"/>
    <property type="match status" value="1"/>
</dbReference>
<name>A0A8H3ITZ6_9LECA</name>
<evidence type="ECO:0000256" key="3">
    <source>
        <dbReference type="PIRSR" id="PIRSR000509-1"/>
    </source>
</evidence>
<evidence type="ECO:0000313" key="4">
    <source>
        <dbReference type="EMBL" id="CAF9933475.1"/>
    </source>
</evidence>
<dbReference type="PANTHER" id="PTHR40627">
    <property type="entry name" value="INDOLE PRENYLTRANSFERASE TDIB-RELATED"/>
    <property type="match status" value="1"/>
</dbReference>
<evidence type="ECO:0000256" key="2">
    <source>
        <dbReference type="ARBA" id="ARBA00022679"/>
    </source>
</evidence>
<feature type="binding site" evidence="3">
    <location>
        <position position="148"/>
    </location>
    <ligand>
        <name>L-tryptophan</name>
        <dbReference type="ChEBI" id="CHEBI:57912"/>
    </ligand>
</feature>